<proteinExistence type="evidence at transcript level"/>
<dbReference type="InterPro" id="IPR050649">
    <property type="entry name" value="Paired_Homeobox_TFs"/>
</dbReference>
<name>A0A061QLL9_CUPSA</name>
<dbReference type="EMBL" id="GBFC01000008">
    <property type="protein sequence ID" value="JAC59330.1"/>
    <property type="molecule type" value="mRNA"/>
</dbReference>
<dbReference type="InterPro" id="IPR009057">
    <property type="entry name" value="Homeodomain-like_sf"/>
</dbReference>
<dbReference type="PANTHER" id="PTHR24329">
    <property type="entry name" value="HOMEOBOX PROTEIN ARISTALESS"/>
    <property type="match status" value="1"/>
</dbReference>
<evidence type="ECO:0000256" key="2">
    <source>
        <dbReference type="ARBA" id="ARBA00023125"/>
    </source>
</evidence>
<feature type="compositionally biased region" description="Polar residues" evidence="7">
    <location>
        <begin position="91"/>
        <end position="118"/>
    </location>
</feature>
<reference evidence="9" key="1">
    <citation type="submission" date="2014-05" db="EMBL/GenBank/DDBJ databases">
        <title>Assembled transcriptome sequences from leg hypodermis of the spider Cupiennius salei.</title>
        <authorList>
            <person name="French A.S."/>
            <person name="Li A.W."/>
            <person name="Meisner S."/>
            <person name="Torkkeli P.H."/>
        </authorList>
    </citation>
    <scope>NUCLEOTIDE SEQUENCE</scope>
    <source>
        <tissue evidence="9">Leg</tissue>
    </source>
</reference>
<dbReference type="InterPro" id="IPR017970">
    <property type="entry name" value="Homeobox_CS"/>
</dbReference>
<dbReference type="PROSITE" id="PS50071">
    <property type="entry name" value="HOMEOBOX_2"/>
    <property type="match status" value="1"/>
</dbReference>
<dbReference type="GO" id="GO:0005634">
    <property type="term" value="C:nucleus"/>
    <property type="evidence" value="ECO:0007669"/>
    <property type="project" value="UniProtKB-SubCell"/>
</dbReference>
<keyword evidence="4 5" id="KW-0539">Nucleus</keyword>
<dbReference type="GO" id="GO:0000981">
    <property type="term" value="F:DNA-binding transcription factor activity, RNA polymerase II-specific"/>
    <property type="evidence" value="ECO:0007669"/>
    <property type="project" value="InterPro"/>
</dbReference>
<dbReference type="InterPro" id="IPR013847">
    <property type="entry name" value="POU"/>
</dbReference>
<gene>
    <name evidence="9" type="primary">CSH_0349</name>
</gene>
<dbReference type="SMART" id="SM00389">
    <property type="entry name" value="HOX"/>
    <property type="match status" value="1"/>
</dbReference>
<dbReference type="PRINTS" id="PR00028">
    <property type="entry name" value="POUDOMAIN"/>
</dbReference>
<evidence type="ECO:0000256" key="1">
    <source>
        <dbReference type="ARBA" id="ARBA00004123"/>
    </source>
</evidence>
<dbReference type="AlphaFoldDB" id="A0A061QLL9"/>
<accession>A0A061QLL9</accession>
<protein>
    <submittedName>
        <fullName evidence="9">Putative REPO-like homeobox</fullName>
    </submittedName>
</protein>
<dbReference type="InterPro" id="IPR001356">
    <property type="entry name" value="HD"/>
</dbReference>
<dbReference type="GO" id="GO:0000977">
    <property type="term" value="F:RNA polymerase II transcription regulatory region sequence-specific DNA binding"/>
    <property type="evidence" value="ECO:0007669"/>
    <property type="project" value="TreeGrafter"/>
</dbReference>
<evidence type="ECO:0000256" key="4">
    <source>
        <dbReference type="ARBA" id="ARBA00023242"/>
    </source>
</evidence>
<evidence type="ECO:0000259" key="8">
    <source>
        <dbReference type="PROSITE" id="PS50071"/>
    </source>
</evidence>
<evidence type="ECO:0000256" key="6">
    <source>
        <dbReference type="RuleBase" id="RU000682"/>
    </source>
</evidence>
<sequence length="356" mass="38726">MQSGAKQSENRGNFHSIQVMLGLQQELGCPQHEAIAAVSAALGYAPQPPQQQTIAFGVSSAGVGMTMSGLSQQQQMQYTTARLRDGFAEMTNSNTKETTADPSKQTTTTTSDKNNPAATSTTEKTVKKKKTRTTFTAYQLEELERAFQRAPYPDVFAREELAMRLALSESRVQVWFQNRRAKWRKREPPRKTNYLQTATSPSMTKTFTNTTPLPSLTPSMDSGWASFPSSPYDFGFQNALASSPYGFSASPHGNLSTAPTSTGFYGGMISQGDPLLPSLTPTRTDMHQQNTLSKSPSPPNVYGNGGNGSGTDKKMTGLVGLDTQDVDPHRLTTLPPLMLKSKDNSVSPLPSLDFFT</sequence>
<dbReference type="PROSITE" id="PS00027">
    <property type="entry name" value="HOMEOBOX_1"/>
    <property type="match status" value="1"/>
</dbReference>
<evidence type="ECO:0000313" key="9">
    <source>
        <dbReference type="EMBL" id="JAC59330.1"/>
    </source>
</evidence>
<organism evidence="9">
    <name type="scientific">Cupiennius salei</name>
    <name type="common">American wandering spider</name>
    <dbReference type="NCBI Taxonomy" id="6928"/>
    <lineage>
        <taxon>Eukaryota</taxon>
        <taxon>Metazoa</taxon>
        <taxon>Ecdysozoa</taxon>
        <taxon>Arthropoda</taxon>
        <taxon>Chelicerata</taxon>
        <taxon>Arachnida</taxon>
        <taxon>Araneae</taxon>
        <taxon>Araneomorphae</taxon>
        <taxon>Entelegynae</taxon>
        <taxon>Lycosoidea</taxon>
        <taxon>Ctenidae</taxon>
        <taxon>Cupiennius</taxon>
    </lineage>
</organism>
<feature type="region of interest" description="Disordered" evidence="7">
    <location>
        <begin position="280"/>
        <end position="317"/>
    </location>
</feature>
<dbReference type="PANTHER" id="PTHR24329:SF543">
    <property type="entry name" value="FI01017P-RELATED"/>
    <property type="match status" value="1"/>
</dbReference>
<dbReference type="FunFam" id="1.10.10.60:FF:000252">
    <property type="entry name" value="Retinal homeobox protein Rx-B"/>
    <property type="match status" value="1"/>
</dbReference>
<dbReference type="CDD" id="cd00086">
    <property type="entry name" value="homeodomain"/>
    <property type="match status" value="1"/>
</dbReference>
<feature type="DNA-binding region" description="Homeobox" evidence="5">
    <location>
        <begin position="128"/>
        <end position="187"/>
    </location>
</feature>
<feature type="domain" description="Homeobox" evidence="8">
    <location>
        <begin position="126"/>
        <end position="186"/>
    </location>
</feature>
<evidence type="ECO:0000256" key="7">
    <source>
        <dbReference type="SAM" id="MobiDB-lite"/>
    </source>
</evidence>
<feature type="region of interest" description="Disordered" evidence="7">
    <location>
        <begin position="91"/>
        <end position="126"/>
    </location>
</feature>
<keyword evidence="3 5" id="KW-0371">Homeobox</keyword>
<keyword evidence="2 5" id="KW-0238">DNA-binding</keyword>
<evidence type="ECO:0000256" key="3">
    <source>
        <dbReference type="ARBA" id="ARBA00023155"/>
    </source>
</evidence>
<evidence type="ECO:0000256" key="5">
    <source>
        <dbReference type="PROSITE-ProRule" id="PRU00108"/>
    </source>
</evidence>
<dbReference type="SUPFAM" id="SSF46689">
    <property type="entry name" value="Homeodomain-like"/>
    <property type="match status" value="1"/>
</dbReference>
<comment type="subcellular location">
    <subcellularLocation>
        <location evidence="1 5 6">Nucleus</location>
    </subcellularLocation>
</comment>
<dbReference type="Gene3D" id="1.10.10.60">
    <property type="entry name" value="Homeodomain-like"/>
    <property type="match status" value="1"/>
</dbReference>
<dbReference type="Pfam" id="PF00046">
    <property type="entry name" value="Homeodomain"/>
    <property type="match status" value="1"/>
</dbReference>
<feature type="compositionally biased region" description="Polar residues" evidence="7">
    <location>
        <begin position="280"/>
        <end position="295"/>
    </location>
</feature>